<protein>
    <submittedName>
        <fullName evidence="2">Relaxase</fullName>
    </submittedName>
</protein>
<evidence type="ECO:0000313" key="2">
    <source>
        <dbReference type="WBParaSite" id="BXY_1377700.1"/>
    </source>
</evidence>
<accession>A0A1I7SL45</accession>
<dbReference type="AlphaFoldDB" id="A0A1I7SL45"/>
<organism evidence="1 2">
    <name type="scientific">Bursaphelenchus xylophilus</name>
    <name type="common">Pinewood nematode worm</name>
    <name type="synonym">Aphelenchoides xylophilus</name>
    <dbReference type="NCBI Taxonomy" id="6326"/>
    <lineage>
        <taxon>Eukaryota</taxon>
        <taxon>Metazoa</taxon>
        <taxon>Ecdysozoa</taxon>
        <taxon>Nematoda</taxon>
        <taxon>Chromadorea</taxon>
        <taxon>Rhabditida</taxon>
        <taxon>Tylenchina</taxon>
        <taxon>Tylenchomorpha</taxon>
        <taxon>Aphelenchoidea</taxon>
        <taxon>Aphelenchoididae</taxon>
        <taxon>Bursaphelenchus</taxon>
    </lineage>
</organism>
<proteinExistence type="predicted"/>
<evidence type="ECO:0000313" key="1">
    <source>
        <dbReference type="Proteomes" id="UP000095284"/>
    </source>
</evidence>
<sequence>MANTALDKFKDKPQHDAMLKKTGCLFSYRQSALMDGRTYGSRFLKWAVENPEEVPAYQQVFAALQELQKWATAQDYVIDQPSVP</sequence>
<dbReference type="WBParaSite" id="BXY_1377700.1">
    <property type="protein sequence ID" value="BXY_1377700.1"/>
    <property type="gene ID" value="BXY_1377700"/>
</dbReference>
<dbReference type="Proteomes" id="UP000095284">
    <property type="component" value="Unplaced"/>
</dbReference>
<reference evidence="2" key="1">
    <citation type="submission" date="2016-11" db="UniProtKB">
        <authorList>
            <consortium name="WormBaseParasite"/>
        </authorList>
    </citation>
    <scope>IDENTIFICATION</scope>
</reference>
<name>A0A1I7SL45_BURXY</name>